<keyword evidence="3" id="KW-1185">Reference proteome</keyword>
<proteinExistence type="predicted"/>
<reference evidence="2" key="3">
    <citation type="submission" date="2015-06" db="UniProtKB">
        <authorList>
            <consortium name="EnsemblPlants"/>
        </authorList>
    </citation>
    <scope>IDENTIFICATION</scope>
    <source>
        <strain evidence="2">cv. Jemalong A17</strain>
    </source>
</reference>
<dbReference type="EMBL" id="KL403902">
    <property type="protein sequence ID" value="KEH15393.1"/>
    <property type="molecule type" value="Genomic_DNA"/>
</dbReference>
<dbReference type="HOGENOM" id="CLU_2609727_0_0_1"/>
<reference evidence="1 3" key="1">
    <citation type="journal article" date="2011" name="Nature">
        <title>The Medicago genome provides insight into the evolution of rhizobial symbioses.</title>
        <authorList>
            <person name="Young N.D."/>
            <person name="Debelle F."/>
            <person name="Oldroyd G.E."/>
            <person name="Geurts R."/>
            <person name="Cannon S.B."/>
            <person name="Udvardi M.K."/>
            <person name="Benedito V.A."/>
            <person name="Mayer K.F."/>
            <person name="Gouzy J."/>
            <person name="Schoof H."/>
            <person name="Van de Peer Y."/>
            <person name="Proost S."/>
            <person name="Cook D.R."/>
            <person name="Meyers B.C."/>
            <person name="Spannagl M."/>
            <person name="Cheung F."/>
            <person name="De Mita S."/>
            <person name="Krishnakumar V."/>
            <person name="Gundlach H."/>
            <person name="Zhou S."/>
            <person name="Mudge J."/>
            <person name="Bharti A.K."/>
            <person name="Murray J.D."/>
            <person name="Naoumkina M.A."/>
            <person name="Rosen B."/>
            <person name="Silverstein K.A."/>
            <person name="Tang H."/>
            <person name="Rombauts S."/>
            <person name="Zhao P.X."/>
            <person name="Zhou P."/>
            <person name="Barbe V."/>
            <person name="Bardou P."/>
            <person name="Bechner M."/>
            <person name="Bellec A."/>
            <person name="Berger A."/>
            <person name="Berges H."/>
            <person name="Bidwell S."/>
            <person name="Bisseling T."/>
            <person name="Choisne N."/>
            <person name="Couloux A."/>
            <person name="Denny R."/>
            <person name="Deshpande S."/>
            <person name="Dai X."/>
            <person name="Doyle J.J."/>
            <person name="Dudez A.M."/>
            <person name="Farmer A.D."/>
            <person name="Fouteau S."/>
            <person name="Franken C."/>
            <person name="Gibelin C."/>
            <person name="Gish J."/>
            <person name="Goldstein S."/>
            <person name="Gonzalez A.J."/>
            <person name="Green P.J."/>
            <person name="Hallab A."/>
            <person name="Hartog M."/>
            <person name="Hua A."/>
            <person name="Humphray S.J."/>
            <person name="Jeong D.H."/>
            <person name="Jing Y."/>
            <person name="Jocker A."/>
            <person name="Kenton S.M."/>
            <person name="Kim D.J."/>
            <person name="Klee K."/>
            <person name="Lai H."/>
            <person name="Lang C."/>
            <person name="Lin S."/>
            <person name="Macmil S.L."/>
            <person name="Magdelenat G."/>
            <person name="Matthews L."/>
            <person name="McCorrison J."/>
            <person name="Monaghan E.L."/>
            <person name="Mun J.H."/>
            <person name="Najar F.Z."/>
            <person name="Nicholson C."/>
            <person name="Noirot C."/>
            <person name="O'Bleness M."/>
            <person name="Paule C.R."/>
            <person name="Poulain J."/>
            <person name="Prion F."/>
            <person name="Qin B."/>
            <person name="Qu C."/>
            <person name="Retzel E.F."/>
            <person name="Riddle C."/>
            <person name="Sallet E."/>
            <person name="Samain S."/>
            <person name="Samson N."/>
            <person name="Sanders I."/>
            <person name="Saurat O."/>
            <person name="Scarpelli C."/>
            <person name="Schiex T."/>
            <person name="Segurens B."/>
            <person name="Severin A.J."/>
            <person name="Sherrier D.J."/>
            <person name="Shi R."/>
            <person name="Sims S."/>
            <person name="Singer S.R."/>
            <person name="Sinharoy S."/>
            <person name="Sterck L."/>
            <person name="Viollet A."/>
            <person name="Wang B.B."/>
            <person name="Wang K."/>
            <person name="Wang M."/>
            <person name="Wang X."/>
            <person name="Warfsmann J."/>
            <person name="Weissenbach J."/>
            <person name="White D.D."/>
            <person name="White J.D."/>
            <person name="Wiley G.B."/>
            <person name="Wincker P."/>
            <person name="Xing Y."/>
            <person name="Yang L."/>
            <person name="Yao Z."/>
            <person name="Ying F."/>
            <person name="Zhai J."/>
            <person name="Zhou L."/>
            <person name="Zuber A."/>
            <person name="Denarie J."/>
            <person name="Dixon R.A."/>
            <person name="May G.D."/>
            <person name="Schwartz D.C."/>
            <person name="Rogers J."/>
            <person name="Quetier F."/>
            <person name="Town C.D."/>
            <person name="Roe B.A."/>
        </authorList>
    </citation>
    <scope>NUCLEOTIDE SEQUENCE [LARGE SCALE GENOMIC DNA]</scope>
    <source>
        <strain evidence="1">A17</strain>
        <strain evidence="2 3">cv. Jemalong A17</strain>
    </source>
</reference>
<evidence type="ECO:0000313" key="2">
    <source>
        <dbReference type="EnsemblPlants" id="KEH15393"/>
    </source>
</evidence>
<gene>
    <name evidence="1" type="ORF">MTR_1178s0010</name>
</gene>
<reference evidence="1 3" key="2">
    <citation type="journal article" date="2014" name="BMC Genomics">
        <title>An improved genome release (version Mt4.0) for the model legume Medicago truncatula.</title>
        <authorList>
            <person name="Tang H."/>
            <person name="Krishnakumar V."/>
            <person name="Bidwell S."/>
            <person name="Rosen B."/>
            <person name="Chan A."/>
            <person name="Zhou S."/>
            <person name="Gentzbittel L."/>
            <person name="Childs K.L."/>
            <person name="Yandell M."/>
            <person name="Gundlach H."/>
            <person name="Mayer K.F."/>
            <person name="Schwartz D.C."/>
            <person name="Town C.D."/>
        </authorList>
    </citation>
    <scope>GENOME REANNOTATION</scope>
    <source>
        <strain evidence="1">A17</strain>
        <strain evidence="2 3">cv. Jemalong A17</strain>
    </source>
</reference>
<dbReference type="AlphaFoldDB" id="A0A072TEH0"/>
<dbReference type="Proteomes" id="UP000002051">
    <property type="component" value="Unassembled WGS sequence"/>
</dbReference>
<protein>
    <submittedName>
        <fullName evidence="1 2">Uncharacterized protein</fullName>
    </submittedName>
</protein>
<evidence type="ECO:0000313" key="1">
    <source>
        <dbReference type="EMBL" id="KEH15393.1"/>
    </source>
</evidence>
<evidence type="ECO:0000313" key="3">
    <source>
        <dbReference type="Proteomes" id="UP000002051"/>
    </source>
</evidence>
<dbReference type="EnsemblPlants" id="KEH15393">
    <property type="protein sequence ID" value="KEH15393"/>
    <property type="gene ID" value="MTR_1178s0010"/>
</dbReference>
<name>A0A072TEH0_MEDTR</name>
<accession>A0A072TEH0</accession>
<organism evidence="1 3">
    <name type="scientific">Medicago truncatula</name>
    <name type="common">Barrel medic</name>
    <name type="synonym">Medicago tribuloides</name>
    <dbReference type="NCBI Taxonomy" id="3880"/>
    <lineage>
        <taxon>Eukaryota</taxon>
        <taxon>Viridiplantae</taxon>
        <taxon>Streptophyta</taxon>
        <taxon>Embryophyta</taxon>
        <taxon>Tracheophyta</taxon>
        <taxon>Spermatophyta</taxon>
        <taxon>Magnoliopsida</taxon>
        <taxon>eudicotyledons</taxon>
        <taxon>Gunneridae</taxon>
        <taxon>Pentapetalae</taxon>
        <taxon>rosids</taxon>
        <taxon>fabids</taxon>
        <taxon>Fabales</taxon>
        <taxon>Fabaceae</taxon>
        <taxon>Papilionoideae</taxon>
        <taxon>50 kb inversion clade</taxon>
        <taxon>NPAAA clade</taxon>
        <taxon>Hologalegina</taxon>
        <taxon>IRL clade</taxon>
        <taxon>Trifolieae</taxon>
        <taxon>Medicago</taxon>
    </lineage>
</organism>
<sequence>MSTQLAVPVYKTLRHLEPYSNQIGYVGLNSFSAVAETVCKRSQLNILSLPLDIKISTSCSHSDSHVAVAAHKWIHGIIA</sequence>